<evidence type="ECO:0000256" key="7">
    <source>
        <dbReference type="SAM" id="Phobius"/>
    </source>
</evidence>
<reference evidence="9 10" key="2">
    <citation type="journal article" date="2021" name="Int. J. Food Microbiol.">
        <title>Safety demonstration of a microbial species for use in the food chain: Weissella confusa.</title>
        <authorList>
            <person name="Bourdichon F."/>
            <person name="Patrone V."/>
            <person name="Fontana A."/>
            <person name="Milani G."/>
            <person name="Morelli L."/>
        </authorList>
    </citation>
    <scope>NUCLEOTIDE SEQUENCE [LARGE SCALE GENOMIC DNA]</scope>
    <source>
        <strain evidence="8">CCUG 30943</strain>
        <strain evidence="9 10">CCUG 43002</strain>
    </source>
</reference>
<dbReference type="InterPro" id="IPR000390">
    <property type="entry name" value="Small_drug/metabolite_transptr"/>
</dbReference>
<evidence type="ECO:0000256" key="1">
    <source>
        <dbReference type="ARBA" id="ARBA00004651"/>
    </source>
</evidence>
<dbReference type="SUPFAM" id="SSF103481">
    <property type="entry name" value="Multidrug resistance efflux transporter EmrE"/>
    <property type="match status" value="1"/>
</dbReference>
<evidence type="ECO:0000313" key="10">
    <source>
        <dbReference type="Proteomes" id="UP000728106"/>
    </source>
</evidence>
<dbReference type="AlphaFoldDB" id="A0A0R2F4W8"/>
<dbReference type="InterPro" id="IPR045324">
    <property type="entry name" value="Small_multidrug_res"/>
</dbReference>
<evidence type="ECO:0000313" key="8">
    <source>
        <dbReference type="EMBL" id="MBJ7632743.1"/>
    </source>
</evidence>
<keyword evidence="3 6" id="KW-0812">Transmembrane</keyword>
<keyword evidence="4 7" id="KW-1133">Transmembrane helix</keyword>
<dbReference type="Pfam" id="PF00893">
    <property type="entry name" value="Multi_Drug_Res"/>
    <property type="match status" value="1"/>
</dbReference>
<dbReference type="EMBL" id="JAAOCX010000007">
    <property type="protein sequence ID" value="MBJ7632743.1"/>
    <property type="molecule type" value="Genomic_DNA"/>
</dbReference>
<evidence type="ECO:0000256" key="2">
    <source>
        <dbReference type="ARBA" id="ARBA00022475"/>
    </source>
</evidence>
<accession>A0A0R2F4W8</accession>
<keyword evidence="5 7" id="KW-0472">Membrane</keyword>
<dbReference type="GeneID" id="57979407"/>
<keyword evidence="2" id="KW-1003">Cell membrane</keyword>
<dbReference type="OrthoDB" id="2168659at2"/>
<comment type="subcellular location">
    <subcellularLocation>
        <location evidence="1 6">Cell membrane</location>
        <topology evidence="1 6">Multi-pass membrane protein</topology>
    </subcellularLocation>
</comment>
<comment type="caution">
    <text evidence="9">The sequence shown here is derived from an EMBL/GenBank/DDBJ whole genome shotgun (WGS) entry which is preliminary data.</text>
</comment>
<evidence type="ECO:0000313" key="9">
    <source>
        <dbReference type="EMBL" id="MBJ7639226.1"/>
    </source>
</evidence>
<dbReference type="PANTHER" id="PTHR30561:SF7">
    <property type="entry name" value="GUANIDINIUM EFFLUX SYSTEM SUBUNIT GDNC-RELATED"/>
    <property type="match status" value="1"/>
</dbReference>
<dbReference type="InterPro" id="IPR037185">
    <property type="entry name" value="EmrE-like"/>
</dbReference>
<gene>
    <name evidence="9" type="ORF">HAU20_07500</name>
    <name evidence="8" type="ORF">HAU43_06555</name>
</gene>
<evidence type="ECO:0000256" key="3">
    <source>
        <dbReference type="ARBA" id="ARBA00022692"/>
    </source>
</evidence>
<evidence type="ECO:0000256" key="6">
    <source>
        <dbReference type="RuleBase" id="RU003942"/>
    </source>
</evidence>
<keyword evidence="10" id="KW-1185">Reference proteome</keyword>
<dbReference type="Proteomes" id="UP000728106">
    <property type="component" value="Unassembled WGS sequence"/>
</dbReference>
<feature type="transmembrane region" description="Helical" evidence="7">
    <location>
        <begin position="60"/>
        <end position="79"/>
    </location>
</feature>
<name>A0A0R2F4W8_WEICO</name>
<dbReference type="Proteomes" id="UP000808038">
    <property type="component" value="Unassembled WGS sequence"/>
</dbReference>
<dbReference type="Gene3D" id="1.10.3730.20">
    <property type="match status" value="1"/>
</dbReference>
<dbReference type="GO" id="GO:0005886">
    <property type="term" value="C:plasma membrane"/>
    <property type="evidence" value="ECO:0007669"/>
    <property type="project" value="UniProtKB-SubCell"/>
</dbReference>
<dbReference type="EMBL" id="JAAOCP010000008">
    <property type="protein sequence ID" value="MBJ7639226.1"/>
    <property type="molecule type" value="Genomic_DNA"/>
</dbReference>
<feature type="transmembrane region" description="Helical" evidence="7">
    <location>
        <begin position="85"/>
        <end position="104"/>
    </location>
</feature>
<comment type="similarity">
    <text evidence="6">Belongs to the drug/metabolite transporter (DMT) superfamily. Small multidrug resistance (SMR) (TC 2.A.7.1) family.</text>
</comment>
<feature type="transmembrane region" description="Helical" evidence="7">
    <location>
        <begin position="30"/>
        <end position="48"/>
    </location>
</feature>
<sequence>MKLSNPWLKVAAAVVLEPMWVLGMKHSDSWPMYLLTAASLILSFFMILKASDELPVGTVYAIFVGLGTAATIVANWMFYGEAMNAIQLSLIAVLLFGVIGLKLMEDA</sequence>
<dbReference type="GO" id="GO:0022857">
    <property type="term" value="F:transmembrane transporter activity"/>
    <property type="evidence" value="ECO:0007669"/>
    <property type="project" value="InterPro"/>
</dbReference>
<evidence type="ECO:0000256" key="5">
    <source>
        <dbReference type="ARBA" id="ARBA00023136"/>
    </source>
</evidence>
<dbReference type="RefSeq" id="WP_003608060.1">
    <property type="nucleotide sequence ID" value="NZ_ALXH01000041.1"/>
</dbReference>
<reference evidence="9" key="1">
    <citation type="submission" date="2020-02" db="EMBL/GenBank/DDBJ databases">
        <authorList>
            <person name="Fontana A."/>
            <person name="Patrone V."/>
            <person name="Morelli L."/>
        </authorList>
    </citation>
    <scope>NUCLEOTIDE SEQUENCE</scope>
    <source>
        <strain evidence="8">CCUG 30943</strain>
        <strain evidence="9">CCUG 43002</strain>
    </source>
</reference>
<proteinExistence type="inferred from homology"/>
<organism evidence="9 10">
    <name type="scientific">Weissella confusa</name>
    <name type="common">Lactobacillus confusus</name>
    <dbReference type="NCBI Taxonomy" id="1583"/>
    <lineage>
        <taxon>Bacteria</taxon>
        <taxon>Bacillati</taxon>
        <taxon>Bacillota</taxon>
        <taxon>Bacilli</taxon>
        <taxon>Lactobacillales</taxon>
        <taxon>Lactobacillaceae</taxon>
        <taxon>Weissella</taxon>
    </lineage>
</organism>
<evidence type="ECO:0000256" key="4">
    <source>
        <dbReference type="ARBA" id="ARBA00022989"/>
    </source>
</evidence>
<dbReference type="PANTHER" id="PTHR30561">
    <property type="entry name" value="SMR FAMILY PROTON-DEPENDENT DRUG EFFLUX TRANSPORTER SUGE"/>
    <property type="match status" value="1"/>
</dbReference>
<protein>
    <submittedName>
        <fullName evidence="9">QacE family quaternary ammonium compound efflux SMR transporter</fullName>
    </submittedName>
</protein>